<evidence type="ECO:0000313" key="3">
    <source>
        <dbReference type="EMBL" id="OAQ66333.1"/>
    </source>
</evidence>
<feature type="region of interest" description="Disordered" evidence="1">
    <location>
        <begin position="1"/>
        <end position="24"/>
    </location>
</feature>
<accession>A0A179FMN6</accession>
<dbReference type="AlphaFoldDB" id="A0A179FMN6"/>
<dbReference type="EMBL" id="LSBJ02000004">
    <property type="protein sequence ID" value="OAQ66333.1"/>
    <property type="molecule type" value="Genomic_DNA"/>
</dbReference>
<gene>
    <name evidence="3" type="ORF">VFPPC_07901</name>
</gene>
<reference evidence="3 4" key="1">
    <citation type="journal article" date="2016" name="PLoS Pathog.">
        <title>Biosynthesis of antibiotic leucinostatins in bio-control fungus Purpureocillium lilacinum and their inhibition on phytophthora revealed by genome mining.</title>
        <authorList>
            <person name="Wang G."/>
            <person name="Liu Z."/>
            <person name="Lin R."/>
            <person name="Li E."/>
            <person name="Mao Z."/>
            <person name="Ling J."/>
            <person name="Yang Y."/>
            <person name="Yin W.B."/>
            <person name="Xie B."/>
        </authorList>
    </citation>
    <scope>NUCLEOTIDE SEQUENCE [LARGE SCALE GENOMIC DNA]</scope>
    <source>
        <strain evidence="3">170</strain>
    </source>
</reference>
<evidence type="ECO:0000313" key="4">
    <source>
        <dbReference type="Proteomes" id="UP000078397"/>
    </source>
</evidence>
<organism evidence="3 4">
    <name type="scientific">Pochonia chlamydosporia 170</name>
    <dbReference type="NCBI Taxonomy" id="1380566"/>
    <lineage>
        <taxon>Eukaryota</taxon>
        <taxon>Fungi</taxon>
        <taxon>Dikarya</taxon>
        <taxon>Ascomycota</taxon>
        <taxon>Pezizomycotina</taxon>
        <taxon>Sordariomycetes</taxon>
        <taxon>Hypocreomycetidae</taxon>
        <taxon>Hypocreales</taxon>
        <taxon>Clavicipitaceae</taxon>
        <taxon>Pochonia</taxon>
    </lineage>
</organism>
<evidence type="ECO:0000256" key="2">
    <source>
        <dbReference type="SAM" id="Phobius"/>
    </source>
</evidence>
<proteinExistence type="predicted"/>
<feature type="transmembrane region" description="Helical" evidence="2">
    <location>
        <begin position="92"/>
        <end position="114"/>
    </location>
</feature>
<dbReference type="GO" id="GO:0016301">
    <property type="term" value="F:kinase activity"/>
    <property type="evidence" value="ECO:0007669"/>
    <property type="project" value="UniProtKB-KW"/>
</dbReference>
<dbReference type="GeneID" id="28850686"/>
<dbReference type="Proteomes" id="UP000078397">
    <property type="component" value="Unassembled WGS sequence"/>
</dbReference>
<dbReference type="KEGG" id="pchm:VFPPC_07901"/>
<sequence>MPTAIQTNTESNSSSNSKGNVSNTMRNKATGLYAYIHRSIDWAMPPSSRQRAYDHISAFASARPILFSFIVAQALLSFLPILLFATFSVSTVLFGLGAAIIFALFWTGLALLVLVPTLLVTSSIAVLVWAWSVGSFLVARWLYQRAPFGVSGEVQVDAGRKQVSVVKDEKGLDGSVKDVKAEQ</sequence>
<protein>
    <submittedName>
        <fullName evidence="3">Protein kinase-like protein</fullName>
    </submittedName>
</protein>
<feature type="transmembrane region" description="Helical" evidence="2">
    <location>
        <begin position="65"/>
        <end position="85"/>
    </location>
</feature>
<feature type="transmembrane region" description="Helical" evidence="2">
    <location>
        <begin position="120"/>
        <end position="143"/>
    </location>
</feature>
<keyword evidence="2" id="KW-1133">Transmembrane helix</keyword>
<feature type="compositionally biased region" description="Low complexity" evidence="1">
    <location>
        <begin position="7"/>
        <end position="24"/>
    </location>
</feature>
<name>A0A179FMN6_METCM</name>
<dbReference type="Pfam" id="PF16015">
    <property type="entry name" value="Promethin"/>
    <property type="match status" value="1"/>
</dbReference>
<evidence type="ECO:0000256" key="1">
    <source>
        <dbReference type="SAM" id="MobiDB-lite"/>
    </source>
</evidence>
<dbReference type="STRING" id="1380566.A0A179FMN6"/>
<keyword evidence="2" id="KW-0472">Membrane</keyword>
<comment type="caution">
    <text evidence="3">The sequence shown here is derived from an EMBL/GenBank/DDBJ whole genome shotgun (WGS) entry which is preliminary data.</text>
</comment>
<dbReference type="OrthoDB" id="3928876at2759"/>
<dbReference type="RefSeq" id="XP_018143420.1">
    <property type="nucleotide sequence ID" value="XM_018286692.1"/>
</dbReference>
<keyword evidence="2" id="KW-0812">Transmembrane</keyword>
<keyword evidence="4" id="KW-1185">Reference proteome</keyword>